<dbReference type="Gene3D" id="2.40.50.100">
    <property type="match status" value="2"/>
</dbReference>
<dbReference type="PRINTS" id="PR01490">
    <property type="entry name" value="RTXTOXIND"/>
</dbReference>
<evidence type="ECO:0000313" key="7">
    <source>
        <dbReference type="Proteomes" id="UP001526143"/>
    </source>
</evidence>
<comment type="caution">
    <text evidence="6">The sequence shown here is derived from an EMBL/GenBank/DDBJ whole genome shotgun (WGS) entry which is preliminary data.</text>
</comment>
<keyword evidence="4" id="KW-0472">Membrane</keyword>
<protein>
    <submittedName>
        <fullName evidence="6">Efflux RND transporter periplasmic adaptor subunit</fullName>
    </submittedName>
</protein>
<evidence type="ECO:0000256" key="1">
    <source>
        <dbReference type="ARBA" id="ARBA00009477"/>
    </source>
</evidence>
<dbReference type="Gene3D" id="1.10.287.470">
    <property type="entry name" value="Helix hairpin bin"/>
    <property type="match status" value="3"/>
</dbReference>
<evidence type="ECO:0000313" key="6">
    <source>
        <dbReference type="EMBL" id="MCV3215399.1"/>
    </source>
</evidence>
<dbReference type="PANTHER" id="PTHR30469">
    <property type="entry name" value="MULTIDRUG RESISTANCE PROTEIN MDTA"/>
    <property type="match status" value="1"/>
</dbReference>
<reference evidence="6 7" key="1">
    <citation type="submission" date="2022-10" db="EMBL/GenBank/DDBJ databases">
        <title>Identification of biosynthetic pathway for the production of the potent trypsin inhibitor radiosumin.</title>
        <authorList>
            <person name="Fewer D.P."/>
            <person name="Delbaje E."/>
            <person name="Ouyang X."/>
            <person name="Agostino P.D."/>
            <person name="Wahlsten M."/>
            <person name="Jokela J."/>
            <person name="Permi P."/>
            <person name="Haapaniemi E."/>
            <person name="Koistinen H."/>
        </authorList>
    </citation>
    <scope>NUCLEOTIDE SEQUENCE [LARGE SCALE GENOMIC DNA]</scope>
    <source>
        <strain evidence="6 7">NIES-515</strain>
    </source>
</reference>
<dbReference type="InterPro" id="IPR058625">
    <property type="entry name" value="MdtA-like_BSH"/>
</dbReference>
<dbReference type="InterPro" id="IPR006143">
    <property type="entry name" value="RND_pump_MFP"/>
</dbReference>
<feature type="transmembrane region" description="Helical" evidence="4">
    <location>
        <begin position="43"/>
        <end position="64"/>
    </location>
</feature>
<feature type="region of interest" description="Disordered" evidence="3">
    <location>
        <begin position="462"/>
        <end position="487"/>
    </location>
</feature>
<evidence type="ECO:0000256" key="3">
    <source>
        <dbReference type="SAM" id="MobiDB-lite"/>
    </source>
</evidence>
<evidence type="ECO:0000259" key="5">
    <source>
        <dbReference type="Pfam" id="PF25917"/>
    </source>
</evidence>
<comment type="similarity">
    <text evidence="1">Belongs to the membrane fusion protein (MFP) (TC 8.A.1) family.</text>
</comment>
<evidence type="ECO:0000256" key="2">
    <source>
        <dbReference type="SAM" id="Coils"/>
    </source>
</evidence>
<dbReference type="Gene3D" id="2.40.30.170">
    <property type="match status" value="1"/>
</dbReference>
<gene>
    <name evidence="6" type="ORF">OGM63_18080</name>
</gene>
<dbReference type="RefSeq" id="WP_263747027.1">
    <property type="nucleotide sequence ID" value="NZ_JAOWRF010000255.1"/>
</dbReference>
<proteinExistence type="inferred from homology"/>
<feature type="compositionally biased region" description="Polar residues" evidence="3">
    <location>
        <begin position="1"/>
        <end position="13"/>
    </location>
</feature>
<feature type="domain" description="Multidrug resistance protein MdtA-like barrel-sandwich hybrid" evidence="5">
    <location>
        <begin position="111"/>
        <end position="355"/>
    </location>
</feature>
<feature type="coiled-coil region" evidence="2">
    <location>
        <begin position="145"/>
        <end position="231"/>
    </location>
</feature>
<dbReference type="NCBIfam" id="TIGR01730">
    <property type="entry name" value="RND_mfp"/>
    <property type="match status" value="1"/>
</dbReference>
<feature type="compositionally biased region" description="Basic and acidic residues" evidence="3">
    <location>
        <begin position="466"/>
        <end position="478"/>
    </location>
</feature>
<dbReference type="Proteomes" id="UP001526143">
    <property type="component" value="Unassembled WGS sequence"/>
</dbReference>
<keyword evidence="4" id="KW-1133">Transmembrane helix</keyword>
<feature type="region of interest" description="Disordered" evidence="3">
    <location>
        <begin position="1"/>
        <end position="37"/>
    </location>
</feature>
<evidence type="ECO:0000256" key="4">
    <source>
        <dbReference type="SAM" id="Phobius"/>
    </source>
</evidence>
<organism evidence="6 7">
    <name type="scientific">Plectonema radiosum NIES-515</name>
    <dbReference type="NCBI Taxonomy" id="2986073"/>
    <lineage>
        <taxon>Bacteria</taxon>
        <taxon>Bacillati</taxon>
        <taxon>Cyanobacteriota</taxon>
        <taxon>Cyanophyceae</taxon>
        <taxon>Oscillatoriophycideae</taxon>
        <taxon>Oscillatoriales</taxon>
        <taxon>Microcoleaceae</taxon>
        <taxon>Plectonema</taxon>
    </lineage>
</organism>
<dbReference type="EMBL" id="JAOWRF010000255">
    <property type="protein sequence ID" value="MCV3215399.1"/>
    <property type="molecule type" value="Genomic_DNA"/>
</dbReference>
<keyword evidence="2" id="KW-0175">Coiled coil</keyword>
<sequence length="544" mass="58837">MPHSNLPESSASVETEIAVSDQHQTEQESVSEQPQKPRKKQRWLMILGIMLIILGGAGVGWRWWQSRSENANQAAGAIAQKPMAVPVKLATVETGTIRESSQFIGSLEASRSVPIKPRIEGRISQVLVKEGDRIQQGQVIITLESDDVNAQLLQQKAALERAQANLAQLKAGTRSEEIAQARAQVIQAQAKLRDAQSGSQPAEIQQAEAQVNSAQSDLELAKSRAKRYEKLQKDGAISQDTLDGYIKAQQSADAALLAAKKRLEQLRQSRGSDINELAGALEQQKQNLTQKQNGSRPEEIAQARAQVTQAAAQVQAAQVQQQYTKVLAPFAGIIGAIPVKVGEYVGKGDHLSTLTKNDSLELNINIPLNQAKLLRLGLPVQMLNAQGKVTAGGKLSFISPNASSDSQTVLVKAIFNNFGGQLMNLQSVQTRVIWDQRPGILIPVTAISNLAGKTFVFVAEPPEQTQESKPEESNKQPKPETPTLVAKQKPVKLGAIEGNNYQVIEGLKPGDKIVISGILSLRNGAAIKPAPEEMANQNELKTTN</sequence>
<dbReference type="SUPFAM" id="SSF111369">
    <property type="entry name" value="HlyD-like secretion proteins"/>
    <property type="match status" value="3"/>
</dbReference>
<dbReference type="PANTHER" id="PTHR30469:SF39">
    <property type="entry name" value="SLL0180 PROTEIN"/>
    <property type="match status" value="1"/>
</dbReference>
<dbReference type="Pfam" id="PF25917">
    <property type="entry name" value="BSH_RND"/>
    <property type="match status" value="1"/>
</dbReference>
<keyword evidence="7" id="KW-1185">Reference proteome</keyword>
<name>A0ABT3B1Z3_9CYAN</name>
<accession>A0ABT3B1Z3</accession>
<keyword evidence="4" id="KW-0812">Transmembrane</keyword>
<dbReference type="Gene3D" id="2.40.420.20">
    <property type="match status" value="1"/>
</dbReference>